<dbReference type="InterPro" id="IPR027291">
    <property type="entry name" value="Glyco_hydro_38_N_sf"/>
</dbReference>
<dbReference type="InterPro" id="IPR011330">
    <property type="entry name" value="Glyco_hydro/deAcase_b/a-brl"/>
</dbReference>
<comment type="caution">
    <text evidence="9">The sequence shown here is derived from an EMBL/GenBank/DDBJ whole genome shotgun (WGS) entry which is preliminary data.</text>
</comment>
<dbReference type="InterPro" id="IPR000602">
    <property type="entry name" value="Glyco_hydro_38_N"/>
</dbReference>
<comment type="similarity">
    <text evidence="2">Belongs to the glycosyl hydrolase 38 family.</text>
</comment>
<dbReference type="InterPro" id="IPR037094">
    <property type="entry name" value="Glyco_hydro_38_cen_sf"/>
</dbReference>
<dbReference type="Pfam" id="PF17677">
    <property type="entry name" value="Glyco_hydro38C2"/>
    <property type="match status" value="1"/>
</dbReference>
<dbReference type="InterPro" id="IPR041147">
    <property type="entry name" value="GH38_C"/>
</dbReference>
<dbReference type="InterPro" id="IPR011013">
    <property type="entry name" value="Gal_mutarotase_sf_dom"/>
</dbReference>
<gene>
    <name evidence="9" type="primary">AMS1_3</name>
    <name evidence="9" type="ORF">Q8F55_004774</name>
</gene>
<keyword evidence="6 9" id="KW-0326">Glycosidase</keyword>
<keyword evidence="10" id="KW-1185">Reference proteome</keyword>
<evidence type="ECO:0000256" key="1">
    <source>
        <dbReference type="ARBA" id="ARBA00000365"/>
    </source>
</evidence>
<dbReference type="InterPro" id="IPR054723">
    <property type="entry name" value="Ams1-like_N"/>
</dbReference>
<feature type="compositionally biased region" description="Polar residues" evidence="7">
    <location>
        <begin position="1"/>
        <end position="10"/>
    </location>
</feature>
<dbReference type="EMBL" id="JBBXJM010000004">
    <property type="protein sequence ID" value="KAL1407977.1"/>
    <property type="molecule type" value="Genomic_DNA"/>
</dbReference>
<accession>A0ABR3Q0K5</accession>
<keyword evidence="4" id="KW-0479">Metal-binding</keyword>
<dbReference type="Pfam" id="PF07748">
    <property type="entry name" value="Glyco_hydro_38C"/>
    <property type="match status" value="1"/>
</dbReference>
<sequence length="1120" mass="122997">MTANGHTNGHANGDGVANGGGKRKFSAENYPTLSFDARYKGLSGPRDKRIREGGLVGGYYKDYNLSPLLDAARWDSAPQVDISVWTVPHSGNPTLSAAQKPGLAEAKKQTYKPVKKGDAFGPNWSNHWFHVVVTIPDEYKDAERVLFEFDLEGEAMVFDVDGNPYQGLTGGHNFDRRVEFIIPDKDRKAGRGEYYIEASCNGMFGINDNLWSPVFGGTPRKKSWELKSADLVVPNMDAVRLLWDYDYLVQLGEALSPESPVAQVANHTANEMLNTFRRGDLASCAAARKKAERVLGTNWEEAVAAEGASTEGTLWAIGHCHIDTAWLWPYSVTQQKAGRSWSAQCDLIDRYPEYVFSATQPQQFKWVEQLYPELWKRIQSKVEQGRFQPLGATWVEMDTNLPSGEAIARQFLYGQRYFEAKFGARSKTFVLPDTFGYSSQLPQISRLSGAPNFFTQKLSWNDTNNFPHSTFNWSGIDGSQVLTHMTPVDTYCSQAKVEELRKGLVKHKNAAVTQQSLLLFGHGDGGGGPTEKMLETLRRTRAVNLTNAAAGELPRIKNGGSFDEFYDAVRAETANGATLPSWHGELYLEIHRATYTTGADVKKGNRKAENRMREAEYAATVASIYAPGYSYPKARIDAAWEDLLLSQFHDVLPGSSIHEVYVDTQEIYAKLEADVNEIINEAYTALYGGKAGAKGAVGDVVGINTVPGYARAEVVPVPAGTPHAQESGDGKAFALLATSEGSDVAAPSTTEAKASATQTGPNSFELANSSLKVTVADGRITSIVDVKLNKQLIAQDASAGFVIYEDQPNFWDAWDVDEFHLDKATHLAFDKVTISEAGPLRATLRADLKYGDSTFAFDLSLDAVAASEAPNARSLLRVDAHADWHQKHEFLKFELPLTIHAPVATYDTQFGVLQRPTHRNTTWDAAQFEVCGHKYADVSEWGYGVALINESRYGYAARGNIVTLSLLRGPVMPDPVMDMGEHTFSFAIYPHVGSFGESDVPAVATAFNLPLTLRQGVKPVANFNGTPFSVAGARNVTLEAVKRGEDDTESSKSVIVRLFEQFGGAADATLQIAGLDVKRAEVVNILEDHVEELEITREGEQASVKLPFRGFEIKTVRLTL</sequence>
<dbReference type="Gene3D" id="2.60.40.2220">
    <property type="match status" value="1"/>
</dbReference>
<protein>
    <recommendedName>
        <fullName evidence="3">alpha-mannosidase</fullName>
        <ecNumber evidence="3">3.2.1.24</ecNumber>
    </recommendedName>
</protein>
<dbReference type="SUPFAM" id="SSF74650">
    <property type="entry name" value="Galactose mutarotase-like"/>
    <property type="match status" value="1"/>
</dbReference>
<evidence type="ECO:0000256" key="6">
    <source>
        <dbReference type="ARBA" id="ARBA00023295"/>
    </source>
</evidence>
<dbReference type="Pfam" id="PF01074">
    <property type="entry name" value="Glyco_hydro_38N"/>
    <property type="match status" value="1"/>
</dbReference>
<keyword evidence="5 9" id="KW-0378">Hydrolase</keyword>
<evidence type="ECO:0000256" key="5">
    <source>
        <dbReference type="ARBA" id="ARBA00022801"/>
    </source>
</evidence>
<evidence type="ECO:0000256" key="7">
    <source>
        <dbReference type="SAM" id="MobiDB-lite"/>
    </source>
</evidence>
<dbReference type="Gene3D" id="2.70.98.30">
    <property type="entry name" value="Golgi alpha-mannosidase II, domain 4"/>
    <property type="match status" value="1"/>
</dbReference>
<dbReference type="SUPFAM" id="SSF88688">
    <property type="entry name" value="Families 57/38 glycoside transferase middle domain"/>
    <property type="match status" value="1"/>
</dbReference>
<dbReference type="Gene3D" id="3.20.110.10">
    <property type="entry name" value="Glycoside hydrolase 38, N terminal domain"/>
    <property type="match status" value="1"/>
</dbReference>
<feature type="region of interest" description="Disordered" evidence="7">
    <location>
        <begin position="1"/>
        <end position="23"/>
    </location>
</feature>
<reference evidence="9 10" key="1">
    <citation type="submission" date="2023-08" db="EMBL/GenBank/DDBJ databases">
        <title>Annotated Genome Sequence of Vanrija albida AlHP1.</title>
        <authorList>
            <person name="Herzog R."/>
        </authorList>
    </citation>
    <scope>NUCLEOTIDE SEQUENCE [LARGE SCALE GENOMIC DNA]</scope>
    <source>
        <strain evidence="9 10">AlHP1</strain>
    </source>
</reference>
<dbReference type="RefSeq" id="XP_069207921.1">
    <property type="nucleotide sequence ID" value="XM_069353279.1"/>
</dbReference>
<comment type="catalytic activity">
    <reaction evidence="1">
        <text>Hydrolysis of terminal, non-reducing alpha-D-mannose residues in alpha-D-mannosides.</text>
        <dbReference type="EC" id="3.2.1.24"/>
    </reaction>
</comment>
<dbReference type="InterPro" id="IPR011682">
    <property type="entry name" value="Glyco_hydro_38_C"/>
</dbReference>
<name>A0ABR3Q0K5_9TREE</name>
<dbReference type="PANTHER" id="PTHR46017">
    <property type="entry name" value="ALPHA-MANNOSIDASE 2C1"/>
    <property type="match status" value="1"/>
</dbReference>
<evidence type="ECO:0000259" key="8">
    <source>
        <dbReference type="SMART" id="SM00872"/>
    </source>
</evidence>
<dbReference type="SUPFAM" id="SSF88713">
    <property type="entry name" value="Glycoside hydrolase/deacetylase"/>
    <property type="match status" value="1"/>
</dbReference>
<dbReference type="SMART" id="SM00872">
    <property type="entry name" value="Alpha-mann_mid"/>
    <property type="match status" value="1"/>
</dbReference>
<evidence type="ECO:0000256" key="4">
    <source>
        <dbReference type="ARBA" id="ARBA00022723"/>
    </source>
</evidence>
<dbReference type="EC" id="3.2.1.24" evidence="3"/>
<dbReference type="Gene3D" id="1.20.1270.50">
    <property type="entry name" value="Glycoside hydrolase family 38, central domain"/>
    <property type="match status" value="1"/>
</dbReference>
<evidence type="ECO:0000256" key="3">
    <source>
        <dbReference type="ARBA" id="ARBA00012752"/>
    </source>
</evidence>
<evidence type="ECO:0000313" key="10">
    <source>
        <dbReference type="Proteomes" id="UP001565368"/>
    </source>
</evidence>
<dbReference type="PANTHER" id="PTHR46017:SF1">
    <property type="entry name" value="ALPHA-MANNOSIDASE 2C1"/>
    <property type="match status" value="1"/>
</dbReference>
<dbReference type="InterPro" id="IPR015341">
    <property type="entry name" value="Glyco_hydro_38_cen"/>
</dbReference>
<proteinExistence type="inferred from homology"/>
<evidence type="ECO:0000313" key="9">
    <source>
        <dbReference type="EMBL" id="KAL1407977.1"/>
    </source>
</evidence>
<feature type="domain" description="Glycoside hydrolase family 38 central" evidence="8">
    <location>
        <begin position="589"/>
        <end position="668"/>
    </location>
</feature>
<dbReference type="Proteomes" id="UP001565368">
    <property type="component" value="Unassembled WGS sequence"/>
</dbReference>
<evidence type="ECO:0000256" key="2">
    <source>
        <dbReference type="ARBA" id="ARBA00009792"/>
    </source>
</evidence>
<dbReference type="Pfam" id="PF22907">
    <property type="entry name" value="Ams1-like_1st"/>
    <property type="match status" value="1"/>
</dbReference>
<dbReference type="GO" id="GO:0004559">
    <property type="term" value="F:alpha-mannosidase activity"/>
    <property type="evidence" value="ECO:0007669"/>
    <property type="project" value="UniProtKB-EC"/>
</dbReference>
<organism evidence="9 10">
    <name type="scientific">Vanrija albida</name>
    <dbReference type="NCBI Taxonomy" id="181172"/>
    <lineage>
        <taxon>Eukaryota</taxon>
        <taxon>Fungi</taxon>
        <taxon>Dikarya</taxon>
        <taxon>Basidiomycota</taxon>
        <taxon>Agaricomycotina</taxon>
        <taxon>Tremellomycetes</taxon>
        <taxon>Trichosporonales</taxon>
        <taxon>Trichosporonaceae</taxon>
        <taxon>Vanrija</taxon>
    </lineage>
</organism>
<dbReference type="GeneID" id="95985817"/>
<dbReference type="Pfam" id="PF09261">
    <property type="entry name" value="Alpha-mann_mid"/>
    <property type="match status" value="1"/>
</dbReference>
<dbReference type="InterPro" id="IPR028995">
    <property type="entry name" value="Glyco_hydro_57/38_cen_sf"/>
</dbReference>